<keyword evidence="10" id="KW-0472">Membrane</keyword>
<evidence type="ECO:0000256" key="2">
    <source>
        <dbReference type="ARBA" id="ARBA00010527"/>
    </source>
</evidence>
<proteinExistence type="inferred from homology"/>
<evidence type="ECO:0000313" key="11">
    <source>
        <dbReference type="EMBL" id="EJW90621.1"/>
    </source>
</evidence>
<sequence length="142" mass="15852">MDKNTIIGLVLMAATLIGFSWYNTNQQRELQQIESTQSAATQQTDQEQQISAREALAQKAAADSADIFFAATQGKNKQIVLRNNKVNIKIDTKGGSISEVRLKEYKSYKDFSETARTRCSFTNAKDAGMNFTLDTKENPLSF</sequence>
<name>J9F6V2_9ZZZZ</name>
<dbReference type="EMBL" id="AMCI01008725">
    <property type="protein sequence ID" value="EJW90621.1"/>
    <property type="molecule type" value="Genomic_DNA"/>
</dbReference>
<keyword evidence="6" id="KW-0653">Protein transport</keyword>
<gene>
    <name evidence="11" type="ORF">EVA_21275</name>
</gene>
<comment type="caution">
    <text evidence="11">The sequence shown here is derived from an EMBL/GenBank/DDBJ whole genome shotgun (WGS) entry which is preliminary data.</text>
</comment>
<organism evidence="11">
    <name type="scientific">gut metagenome</name>
    <dbReference type="NCBI Taxonomy" id="749906"/>
    <lineage>
        <taxon>unclassified sequences</taxon>
        <taxon>metagenomes</taxon>
        <taxon>organismal metagenomes</taxon>
    </lineage>
</organism>
<keyword evidence="10" id="KW-1133">Transmembrane helix</keyword>
<evidence type="ECO:0000256" key="5">
    <source>
        <dbReference type="ARBA" id="ARBA00022475"/>
    </source>
</evidence>
<protein>
    <recommendedName>
        <fullName evidence="3">Membrane protein insertase YidC</fullName>
    </recommendedName>
    <alternativeName>
        <fullName evidence="9">Foldase YidC</fullName>
    </alternativeName>
    <alternativeName>
        <fullName evidence="8">Membrane integrase YidC</fullName>
    </alternativeName>
</protein>
<comment type="subcellular location">
    <subcellularLocation>
        <location evidence="1">Cell membrane</location>
        <topology evidence="1">Multi-pass membrane protein</topology>
    </subcellularLocation>
</comment>
<evidence type="ECO:0000256" key="1">
    <source>
        <dbReference type="ARBA" id="ARBA00004651"/>
    </source>
</evidence>
<dbReference type="GO" id="GO:0015031">
    <property type="term" value="P:protein transport"/>
    <property type="evidence" value="ECO:0007669"/>
    <property type="project" value="UniProtKB-KW"/>
</dbReference>
<comment type="similarity">
    <text evidence="2">Belongs to the OXA1/ALB3/YidC family. Type 1 subfamily.</text>
</comment>
<reference evidence="11" key="1">
    <citation type="journal article" date="2012" name="PLoS ONE">
        <title>Gene sets for utilization of primary and secondary nutrition supplies in the distal gut of endangered iberian lynx.</title>
        <authorList>
            <person name="Alcaide M."/>
            <person name="Messina E."/>
            <person name="Richter M."/>
            <person name="Bargiela R."/>
            <person name="Peplies J."/>
            <person name="Huws S.A."/>
            <person name="Newbold C.J."/>
            <person name="Golyshin P.N."/>
            <person name="Simon M.A."/>
            <person name="Lopez G."/>
            <person name="Yakimov M.M."/>
            <person name="Ferrer M."/>
        </authorList>
    </citation>
    <scope>NUCLEOTIDE SEQUENCE</scope>
</reference>
<keyword evidence="7" id="KW-0143">Chaperone</keyword>
<evidence type="ECO:0000256" key="10">
    <source>
        <dbReference type="SAM" id="Phobius"/>
    </source>
</evidence>
<dbReference type="InterPro" id="IPR038221">
    <property type="entry name" value="YidC_periplasmic_sf"/>
</dbReference>
<keyword evidence="5" id="KW-1003">Cell membrane</keyword>
<evidence type="ECO:0000256" key="3">
    <source>
        <dbReference type="ARBA" id="ARBA00015325"/>
    </source>
</evidence>
<dbReference type="Gene3D" id="2.70.98.90">
    <property type="match status" value="1"/>
</dbReference>
<evidence type="ECO:0000256" key="7">
    <source>
        <dbReference type="ARBA" id="ARBA00023186"/>
    </source>
</evidence>
<dbReference type="AlphaFoldDB" id="J9F6V2"/>
<evidence type="ECO:0000256" key="4">
    <source>
        <dbReference type="ARBA" id="ARBA00022448"/>
    </source>
</evidence>
<evidence type="ECO:0000256" key="6">
    <source>
        <dbReference type="ARBA" id="ARBA00022927"/>
    </source>
</evidence>
<dbReference type="GO" id="GO:0005886">
    <property type="term" value="C:plasma membrane"/>
    <property type="evidence" value="ECO:0007669"/>
    <property type="project" value="UniProtKB-SubCell"/>
</dbReference>
<keyword evidence="4" id="KW-0813">Transport</keyword>
<evidence type="ECO:0000256" key="9">
    <source>
        <dbReference type="ARBA" id="ARBA00033342"/>
    </source>
</evidence>
<accession>J9F6V2</accession>
<feature type="transmembrane region" description="Helical" evidence="10">
    <location>
        <begin position="6"/>
        <end position="22"/>
    </location>
</feature>
<keyword evidence="10" id="KW-0812">Transmembrane</keyword>
<evidence type="ECO:0000256" key="8">
    <source>
        <dbReference type="ARBA" id="ARBA00033245"/>
    </source>
</evidence>